<accession>A0A931I810</accession>
<gene>
    <name evidence="2" type="ORF">IT779_10030</name>
</gene>
<dbReference type="RefSeq" id="WP_196148949.1">
    <property type="nucleotide sequence ID" value="NZ_JADMLG010000003.1"/>
</dbReference>
<dbReference type="EMBL" id="JADMLG010000003">
    <property type="protein sequence ID" value="MBH0776622.1"/>
    <property type="molecule type" value="Genomic_DNA"/>
</dbReference>
<evidence type="ECO:0000313" key="3">
    <source>
        <dbReference type="Proteomes" id="UP000655751"/>
    </source>
</evidence>
<organism evidence="2 3">
    <name type="scientific">Nocardia bovistercoris</name>
    <dbReference type="NCBI Taxonomy" id="2785916"/>
    <lineage>
        <taxon>Bacteria</taxon>
        <taxon>Bacillati</taxon>
        <taxon>Actinomycetota</taxon>
        <taxon>Actinomycetes</taxon>
        <taxon>Mycobacteriales</taxon>
        <taxon>Nocardiaceae</taxon>
        <taxon>Nocardia</taxon>
    </lineage>
</organism>
<evidence type="ECO:0008006" key="4">
    <source>
        <dbReference type="Google" id="ProtNLM"/>
    </source>
</evidence>
<feature type="transmembrane region" description="Helical" evidence="1">
    <location>
        <begin position="86"/>
        <end position="104"/>
    </location>
</feature>
<dbReference type="InterPro" id="IPR056918">
    <property type="entry name" value="8xMP"/>
</dbReference>
<feature type="transmembrane region" description="Helical" evidence="1">
    <location>
        <begin position="55"/>
        <end position="74"/>
    </location>
</feature>
<keyword evidence="1" id="KW-1133">Transmembrane helix</keyword>
<keyword evidence="1" id="KW-0812">Transmembrane</keyword>
<keyword evidence="3" id="KW-1185">Reference proteome</keyword>
<protein>
    <recommendedName>
        <fullName evidence="4">Small integral membrane protein</fullName>
    </recommendedName>
</protein>
<keyword evidence="1" id="KW-0472">Membrane</keyword>
<sequence length="177" mass="19960">MSGNDTSTELSIRLWNDAPKEPGAECHTVGYEHAVLEQYRLCVEMADRVSARRGLANSFFLTLNTGIITVVVALGRTPPPATTQWLAIPLVALLGQCFAWYYLVRSYRLLNCAKYQVVGALEERLPASPFWRAEWWALGEGKDRKRYWPLSHIEQWTPVLFALAYIAGFLATIVTTP</sequence>
<proteinExistence type="predicted"/>
<name>A0A931I810_9NOCA</name>
<evidence type="ECO:0000313" key="2">
    <source>
        <dbReference type="EMBL" id="MBH0776622.1"/>
    </source>
</evidence>
<reference evidence="2" key="1">
    <citation type="submission" date="2020-11" db="EMBL/GenBank/DDBJ databases">
        <title>Nocardia NEAU-351.nov., a novel actinomycete isolated from the cow dung.</title>
        <authorList>
            <person name="Zhang X."/>
        </authorList>
    </citation>
    <scope>NUCLEOTIDE SEQUENCE</scope>
    <source>
        <strain evidence="2">NEAU-351</strain>
    </source>
</reference>
<feature type="transmembrane region" description="Helical" evidence="1">
    <location>
        <begin position="156"/>
        <end position="174"/>
    </location>
</feature>
<evidence type="ECO:0000256" key="1">
    <source>
        <dbReference type="SAM" id="Phobius"/>
    </source>
</evidence>
<comment type="caution">
    <text evidence="2">The sequence shown here is derived from an EMBL/GenBank/DDBJ whole genome shotgun (WGS) entry which is preliminary data.</text>
</comment>
<dbReference type="Proteomes" id="UP000655751">
    <property type="component" value="Unassembled WGS sequence"/>
</dbReference>
<dbReference type="AlphaFoldDB" id="A0A931I810"/>
<dbReference type="Pfam" id="PF24838">
    <property type="entry name" value="8xMP"/>
    <property type="match status" value="1"/>
</dbReference>